<accession>A0ABD0YCG3</accession>
<dbReference type="InterPro" id="IPR000938">
    <property type="entry name" value="CAP-Gly_domain"/>
</dbReference>
<protein>
    <recommendedName>
        <fullName evidence="1">CAP-Gly domain-containing protein</fullName>
    </recommendedName>
</protein>
<dbReference type="AlphaFoldDB" id="A0ABD0YCG3"/>
<evidence type="ECO:0000313" key="2">
    <source>
        <dbReference type="EMBL" id="KAL1124369.1"/>
    </source>
</evidence>
<organism evidence="2 3">
    <name type="scientific">Ranatra chinensis</name>
    <dbReference type="NCBI Taxonomy" id="642074"/>
    <lineage>
        <taxon>Eukaryota</taxon>
        <taxon>Metazoa</taxon>
        <taxon>Ecdysozoa</taxon>
        <taxon>Arthropoda</taxon>
        <taxon>Hexapoda</taxon>
        <taxon>Insecta</taxon>
        <taxon>Pterygota</taxon>
        <taxon>Neoptera</taxon>
        <taxon>Paraneoptera</taxon>
        <taxon>Hemiptera</taxon>
        <taxon>Heteroptera</taxon>
        <taxon>Panheteroptera</taxon>
        <taxon>Nepomorpha</taxon>
        <taxon>Nepidae</taxon>
        <taxon>Ranatrinae</taxon>
        <taxon>Ranatra</taxon>
    </lineage>
</organism>
<dbReference type="SMART" id="SM01052">
    <property type="entry name" value="CAP_GLY"/>
    <property type="match status" value="1"/>
</dbReference>
<dbReference type="Proteomes" id="UP001558652">
    <property type="component" value="Unassembled WGS sequence"/>
</dbReference>
<keyword evidence="3" id="KW-1185">Reference proteome</keyword>
<reference evidence="2 3" key="1">
    <citation type="submission" date="2024-07" db="EMBL/GenBank/DDBJ databases">
        <title>Chromosome-level genome assembly of the water stick insect Ranatra chinensis (Heteroptera: Nepidae).</title>
        <authorList>
            <person name="Liu X."/>
        </authorList>
    </citation>
    <scope>NUCLEOTIDE SEQUENCE [LARGE SCALE GENOMIC DNA]</scope>
    <source>
        <strain evidence="2">Cailab_2021Rc</strain>
        <tissue evidence="2">Muscle</tissue>
    </source>
</reference>
<dbReference type="SUPFAM" id="SSF74924">
    <property type="entry name" value="Cap-Gly domain"/>
    <property type="match status" value="2"/>
</dbReference>
<proteinExistence type="predicted"/>
<evidence type="ECO:0000259" key="1">
    <source>
        <dbReference type="PROSITE" id="PS50245"/>
    </source>
</evidence>
<evidence type="ECO:0000313" key="3">
    <source>
        <dbReference type="Proteomes" id="UP001558652"/>
    </source>
</evidence>
<dbReference type="EMBL" id="JBFDAA010000010">
    <property type="protein sequence ID" value="KAL1124369.1"/>
    <property type="molecule type" value="Genomic_DNA"/>
</dbReference>
<dbReference type="PROSITE" id="PS50245">
    <property type="entry name" value="CAP_GLY_2"/>
    <property type="match status" value="1"/>
</dbReference>
<comment type="caution">
    <text evidence="2">The sequence shown here is derived from an EMBL/GenBank/DDBJ whole genome shotgun (WGS) entry which is preliminary data.</text>
</comment>
<dbReference type="Pfam" id="PF01302">
    <property type="entry name" value="CAP_GLY"/>
    <property type="match status" value="1"/>
</dbReference>
<gene>
    <name evidence="2" type="ORF">AAG570_000998</name>
</gene>
<feature type="domain" description="CAP-Gly" evidence="1">
    <location>
        <begin position="106"/>
        <end position="150"/>
    </location>
</feature>
<dbReference type="InterPro" id="IPR036859">
    <property type="entry name" value="CAP-Gly_dom_sf"/>
</dbReference>
<sequence>MIGTLVNVNSTINDKYVAIKIVNHEGQYNLSEEDLWMCPREALIHVDKTVWPLVSPIQSPVERVFLIRETGLCEELASIEVGTLVNVLHGETEEKSSPAVVKYKGPILKKGPGIYFGVELLDDSLEGDNDGSYGNQRLFSCPPGTGLFVTVNRLRLPKPSMLTTTNKLSVQQLKDKFEKMHKPYQPEVSNSTKLSTNKCECEASSLKVGDRVVWLSDDGPAAGVVRWLGCYENNQLRVSVQFVSILNSYFKRSFIDCSIHKRGIVTIIINWTSINQLLRPKYLGIFECKNGIIFHTVLCNSSKPD</sequence>
<dbReference type="Gene3D" id="2.30.30.190">
    <property type="entry name" value="CAP Gly-rich-like domain"/>
    <property type="match status" value="1"/>
</dbReference>
<name>A0ABD0YCG3_9HEMI</name>